<feature type="compositionally biased region" description="Polar residues" evidence="1">
    <location>
        <begin position="90"/>
        <end position="99"/>
    </location>
</feature>
<keyword evidence="2" id="KW-0812">Transmembrane</keyword>
<proteinExistence type="predicted"/>
<dbReference type="AlphaFoldDB" id="A0ABC8XNY0"/>
<dbReference type="EMBL" id="OZ075125">
    <property type="protein sequence ID" value="CAL4930121.1"/>
    <property type="molecule type" value="Genomic_DNA"/>
</dbReference>
<keyword evidence="2" id="KW-1133">Transmembrane helix</keyword>
<dbReference type="Proteomes" id="UP001497457">
    <property type="component" value="Chromosome 15b"/>
</dbReference>
<accession>A0ABC8XNY0</accession>
<feature type="transmembrane region" description="Helical" evidence="2">
    <location>
        <begin position="34"/>
        <end position="54"/>
    </location>
</feature>
<feature type="compositionally biased region" description="Basic and acidic residues" evidence="1">
    <location>
        <begin position="100"/>
        <end position="110"/>
    </location>
</feature>
<feature type="region of interest" description="Disordered" evidence="1">
    <location>
        <begin position="90"/>
        <end position="115"/>
    </location>
</feature>
<keyword evidence="4" id="KW-1185">Reference proteome</keyword>
<organism evidence="3 4">
    <name type="scientific">Urochloa decumbens</name>
    <dbReference type="NCBI Taxonomy" id="240449"/>
    <lineage>
        <taxon>Eukaryota</taxon>
        <taxon>Viridiplantae</taxon>
        <taxon>Streptophyta</taxon>
        <taxon>Embryophyta</taxon>
        <taxon>Tracheophyta</taxon>
        <taxon>Spermatophyta</taxon>
        <taxon>Magnoliopsida</taxon>
        <taxon>Liliopsida</taxon>
        <taxon>Poales</taxon>
        <taxon>Poaceae</taxon>
        <taxon>PACMAD clade</taxon>
        <taxon>Panicoideae</taxon>
        <taxon>Panicodae</taxon>
        <taxon>Paniceae</taxon>
        <taxon>Melinidinae</taxon>
        <taxon>Urochloa</taxon>
    </lineage>
</organism>
<feature type="transmembrane region" description="Helical" evidence="2">
    <location>
        <begin position="6"/>
        <end position="22"/>
    </location>
</feature>
<evidence type="ECO:0000313" key="3">
    <source>
        <dbReference type="EMBL" id="CAL4930121.1"/>
    </source>
</evidence>
<keyword evidence="2" id="KW-0472">Membrane</keyword>
<protein>
    <submittedName>
        <fullName evidence="3">Uncharacterized protein</fullName>
    </submittedName>
</protein>
<evidence type="ECO:0000256" key="2">
    <source>
        <dbReference type="SAM" id="Phobius"/>
    </source>
</evidence>
<reference evidence="3" key="1">
    <citation type="submission" date="2024-10" db="EMBL/GenBank/DDBJ databases">
        <authorList>
            <person name="Ryan C."/>
        </authorList>
    </citation>
    <scope>NUCLEOTIDE SEQUENCE [LARGE SCALE GENOMIC DNA]</scope>
</reference>
<gene>
    <name evidence="3" type="ORF">URODEC1_LOCUS26235</name>
</gene>
<evidence type="ECO:0000313" key="4">
    <source>
        <dbReference type="Proteomes" id="UP001497457"/>
    </source>
</evidence>
<name>A0ABC8XNY0_9POAL</name>
<sequence length="327" mass="35634">MEGAMLIAAAIAAVAVYRLYRIRLADATSGRRAISVALAVTLLFNAGVLLSAVVSSSTSRNIASRIEETETKLLQMEEIIRGYQKQNPGNIKSMSYNRDTSPDCTEKADPLTKNGHTRGIMEAAPKVNDEAAPVADTPAPLQGEAMEAQKQKPWRGFLIPPDRVFVLDCVGDELKVRIRPHLDGKSIRAAGAASCRSRQKPAGTTVPFLYRCGPDYTLFMSPPGEQRVVPVPWPRPEMYQKLTAAKFRGEESPIAEETEAVPDSFTLTPDVAAFYYQTKHGMTAMIIVATDTVERRELTEEVAARAVSALNPLGVIPISFPDLCIST</sequence>
<evidence type="ECO:0000256" key="1">
    <source>
        <dbReference type="SAM" id="MobiDB-lite"/>
    </source>
</evidence>